<sequence>MSEVTISLGDLGGELERVIRGYSDEVRKETERDVRAAARVAVEELRATSPKGTGEYAAGWAASVKRPAPGSVEAVVGNRDKPGLTHLLEKGHGGPHPAPARPHIEPAAERGIAELRRRMS</sequence>
<name>A0A0A8B2T3_9ACTN</name>
<gene>
    <name evidence="2" type="ORF">JI75_02590</name>
</gene>
<reference evidence="3" key="1">
    <citation type="submission" date="2014-08" db="EMBL/GenBank/DDBJ databases">
        <title>Coriobacteriaceae sp. complete genome.</title>
        <authorList>
            <person name="Looft T."/>
            <person name="Bayles D.O."/>
            <person name="Stanton T.B."/>
        </authorList>
    </citation>
    <scope>NUCLEOTIDE SEQUENCE [LARGE SCALE GENOMIC DNA]</scope>
    <source>
        <strain evidence="3">68-1-3</strain>
    </source>
</reference>
<dbReference type="HOGENOM" id="CLU_159915_0_0_11"/>
<feature type="compositionally biased region" description="Basic and acidic residues" evidence="1">
    <location>
        <begin position="102"/>
        <end position="120"/>
    </location>
</feature>
<protein>
    <recommendedName>
        <fullName evidence="4">HK97 gp10 family phage protein</fullName>
    </recommendedName>
</protein>
<dbReference type="EMBL" id="CP009302">
    <property type="protein sequence ID" value="AJC11720.1"/>
    <property type="molecule type" value="Genomic_DNA"/>
</dbReference>
<dbReference type="AlphaFoldDB" id="A0A0A8B2T3"/>
<accession>A0A0A8B2T3</accession>
<evidence type="ECO:0000313" key="2">
    <source>
        <dbReference type="EMBL" id="AJC11720.1"/>
    </source>
</evidence>
<evidence type="ECO:0000313" key="3">
    <source>
        <dbReference type="Proteomes" id="UP000031121"/>
    </source>
</evidence>
<dbReference type="KEGG" id="cbac:JI75_02590"/>
<feature type="region of interest" description="Disordered" evidence="1">
    <location>
        <begin position="75"/>
        <end position="120"/>
    </location>
</feature>
<dbReference type="InterPro" id="IPR010064">
    <property type="entry name" value="HK97-gp10_tail"/>
</dbReference>
<dbReference type="Pfam" id="PF04883">
    <property type="entry name" value="HK97-gp10_like"/>
    <property type="match status" value="1"/>
</dbReference>
<dbReference type="STRING" id="1531429.JI75_02590"/>
<evidence type="ECO:0008006" key="4">
    <source>
        <dbReference type="Google" id="ProtNLM"/>
    </source>
</evidence>
<evidence type="ECO:0000256" key="1">
    <source>
        <dbReference type="SAM" id="MobiDB-lite"/>
    </source>
</evidence>
<proteinExistence type="predicted"/>
<dbReference type="RefSeq" id="WP_039688495.1">
    <property type="nucleotide sequence ID" value="NZ_CP009302.1"/>
</dbReference>
<organism evidence="2 3">
    <name type="scientific">Berryella intestinalis</name>
    <dbReference type="NCBI Taxonomy" id="1531429"/>
    <lineage>
        <taxon>Bacteria</taxon>
        <taxon>Bacillati</taxon>
        <taxon>Actinomycetota</taxon>
        <taxon>Coriobacteriia</taxon>
        <taxon>Eggerthellales</taxon>
        <taxon>Eggerthellaceae</taxon>
        <taxon>Berryella</taxon>
    </lineage>
</organism>
<keyword evidence="3" id="KW-1185">Reference proteome</keyword>
<reference evidence="2 3" key="2">
    <citation type="journal article" date="2015" name="Genome Announc.">
        <title>Complete Genome Sequence of Coriobacteriaceae Strain 68-1-3, a Novel Mucus-Degrading Isolate from the Swine Intestinal Tract.</title>
        <authorList>
            <person name="Looft T."/>
            <person name="Bayles D.O."/>
            <person name="Alt D.P."/>
            <person name="Stanton T.B."/>
        </authorList>
    </citation>
    <scope>NUCLEOTIDE SEQUENCE [LARGE SCALE GENOMIC DNA]</scope>
    <source>
        <strain evidence="2 3">68-1-3</strain>
    </source>
</reference>
<dbReference type="Proteomes" id="UP000031121">
    <property type="component" value="Chromosome"/>
</dbReference>
<dbReference type="OrthoDB" id="3197414at2"/>
<feature type="compositionally biased region" description="Basic and acidic residues" evidence="1">
    <location>
        <begin position="78"/>
        <end position="92"/>
    </location>
</feature>